<dbReference type="Proteomes" id="UP000624325">
    <property type="component" value="Unassembled WGS sequence"/>
</dbReference>
<keyword evidence="3" id="KW-0408">Iron</keyword>
<dbReference type="PANTHER" id="PTHR43273:SF8">
    <property type="entry name" value="RADICAL SAM DOMAIN PROTEIN"/>
    <property type="match status" value="1"/>
</dbReference>
<sequence>MPTRVWRQTVGRIAEHVAAHGLDRVHVVLHGGEPLLAGVATIRAIVEALRASVPCTVDVTMQTNGVLLTEEILAALQARGVRVAVSVDGEASAHDVHRRGPDGHGSYAAVARALSLLGSESYRRSFAGLLCTVDVRSDPVATYEALVGHSPPAIDFLLPHANWANPPAAGGGTPHGDWLVAAFDRWYDAPKRETRVRLFDSVVMLVLGGASRSEQVGLSAVPLVVVESDGAVEQVDSLKSAYEGAAATGLHVETDPFDAALSHPGIVARQIGSAALSATCHDCRLMRVCGGGSYTHRYRPGHGFRNPSVYCADLIRFIDHVIGRVRPDVERLRSAVAR</sequence>
<dbReference type="PANTHER" id="PTHR43273">
    <property type="entry name" value="ANAEROBIC SULFATASE-MATURATING ENZYME HOMOLOG ASLB-RELATED"/>
    <property type="match status" value="1"/>
</dbReference>
<proteinExistence type="predicted"/>
<protein>
    <submittedName>
        <fullName evidence="6">Radical SAM protein</fullName>
    </submittedName>
</protein>
<feature type="domain" description="Radical SAM core" evidence="5">
    <location>
        <begin position="12"/>
        <end position="118"/>
    </location>
</feature>
<evidence type="ECO:0000256" key="4">
    <source>
        <dbReference type="ARBA" id="ARBA00023014"/>
    </source>
</evidence>
<dbReference type="EMBL" id="BONC01000086">
    <property type="protein sequence ID" value="GIF61052.1"/>
    <property type="molecule type" value="Genomic_DNA"/>
</dbReference>
<evidence type="ECO:0000313" key="7">
    <source>
        <dbReference type="Proteomes" id="UP000624325"/>
    </source>
</evidence>
<keyword evidence="4" id="KW-0411">Iron-sulfur</keyword>
<dbReference type="InterPro" id="IPR007197">
    <property type="entry name" value="rSAM"/>
</dbReference>
<dbReference type="InterPro" id="IPR023867">
    <property type="entry name" value="Sulphatase_maturase_rSAM"/>
</dbReference>
<organism evidence="6 7">
    <name type="scientific">Asanoa iriomotensis</name>
    <dbReference type="NCBI Taxonomy" id="234613"/>
    <lineage>
        <taxon>Bacteria</taxon>
        <taxon>Bacillati</taxon>
        <taxon>Actinomycetota</taxon>
        <taxon>Actinomycetes</taxon>
        <taxon>Micromonosporales</taxon>
        <taxon>Micromonosporaceae</taxon>
        <taxon>Asanoa</taxon>
    </lineage>
</organism>
<comment type="caution">
    <text evidence="6">The sequence shown here is derived from an EMBL/GenBank/DDBJ whole genome shotgun (WGS) entry which is preliminary data.</text>
</comment>
<accession>A0ABQ4CE43</accession>
<dbReference type="NCBIfam" id="TIGR04269">
    <property type="entry name" value="SAM_SPASM_FxsB"/>
    <property type="match status" value="1"/>
</dbReference>
<reference evidence="6 7" key="1">
    <citation type="submission" date="2021-01" db="EMBL/GenBank/DDBJ databases">
        <title>Whole genome shotgun sequence of Asanoa iriomotensis NBRC 100142.</title>
        <authorList>
            <person name="Komaki H."/>
            <person name="Tamura T."/>
        </authorList>
    </citation>
    <scope>NUCLEOTIDE SEQUENCE [LARGE SCALE GENOMIC DNA]</scope>
    <source>
        <strain evidence="6 7">NBRC 100142</strain>
    </source>
</reference>
<dbReference type="Gene3D" id="3.20.20.70">
    <property type="entry name" value="Aldolase class I"/>
    <property type="match status" value="1"/>
</dbReference>
<keyword evidence="7" id="KW-1185">Reference proteome</keyword>
<dbReference type="SUPFAM" id="SSF102114">
    <property type="entry name" value="Radical SAM enzymes"/>
    <property type="match status" value="1"/>
</dbReference>
<gene>
    <name evidence="6" type="ORF">Air01nite_71470</name>
</gene>
<evidence type="ECO:0000256" key="1">
    <source>
        <dbReference type="ARBA" id="ARBA00022691"/>
    </source>
</evidence>
<keyword evidence="1" id="KW-0949">S-adenosyl-L-methionine</keyword>
<evidence type="ECO:0000256" key="2">
    <source>
        <dbReference type="ARBA" id="ARBA00022723"/>
    </source>
</evidence>
<name>A0ABQ4CE43_9ACTN</name>
<evidence type="ECO:0000259" key="5">
    <source>
        <dbReference type="Pfam" id="PF04055"/>
    </source>
</evidence>
<evidence type="ECO:0000313" key="6">
    <source>
        <dbReference type="EMBL" id="GIF61052.1"/>
    </source>
</evidence>
<dbReference type="CDD" id="cd01335">
    <property type="entry name" value="Radical_SAM"/>
    <property type="match status" value="1"/>
</dbReference>
<dbReference type="InterPro" id="IPR058240">
    <property type="entry name" value="rSAM_sf"/>
</dbReference>
<dbReference type="InterPro" id="IPR013785">
    <property type="entry name" value="Aldolase_TIM"/>
</dbReference>
<dbReference type="Pfam" id="PF04055">
    <property type="entry name" value="Radical_SAM"/>
    <property type="match status" value="1"/>
</dbReference>
<dbReference type="InterPro" id="IPR026335">
    <property type="entry name" value="rSAM_SPASM_FxsB"/>
</dbReference>
<evidence type="ECO:0000256" key="3">
    <source>
        <dbReference type="ARBA" id="ARBA00023004"/>
    </source>
</evidence>
<keyword evidence="2" id="KW-0479">Metal-binding</keyword>